<evidence type="ECO:0000313" key="3">
    <source>
        <dbReference type="Proteomes" id="UP000586918"/>
    </source>
</evidence>
<dbReference type="Proteomes" id="UP000586918">
    <property type="component" value="Unassembled WGS sequence"/>
</dbReference>
<dbReference type="GO" id="GO:0004222">
    <property type="term" value="F:metalloendopeptidase activity"/>
    <property type="evidence" value="ECO:0007669"/>
    <property type="project" value="TreeGrafter"/>
</dbReference>
<dbReference type="AlphaFoldDB" id="A0A848DNW1"/>
<dbReference type="Gene3D" id="2.70.70.10">
    <property type="entry name" value="Glucose Permease (Domain IIA)"/>
    <property type="match status" value="1"/>
</dbReference>
<sequence length="246" mass="25529">MAAGQSLVSMQPASPVEDTYAKLAANAMLPVTDVDISEAPVPTIAPAIGSDQLAPDAFALPVLDARSEVDVQNLTKAVDIGAQLAKRASLLKSALADGAPQAVLSGGTAYVQPTMGRLTSGFGGRWGTMHYGIDVANGIGTPIFAVTDAVVEKSGPASGFGMWVVLRHTDGTQSVYGHINRSLVRVGQKVKAGEEIAEMGNRGFSTGPHLHFEIWQADGTKINPLPWLAAHGIRLNGSADDGPAHD</sequence>
<dbReference type="InterPro" id="IPR050570">
    <property type="entry name" value="Cell_wall_metabolism_enzyme"/>
</dbReference>
<dbReference type="EMBL" id="JAAXKZ010000109">
    <property type="protein sequence ID" value="NMH94408.1"/>
    <property type="molecule type" value="Genomic_DNA"/>
</dbReference>
<feature type="domain" description="M23ase beta-sheet core" evidence="1">
    <location>
        <begin position="129"/>
        <end position="224"/>
    </location>
</feature>
<dbReference type="PANTHER" id="PTHR21666:SF270">
    <property type="entry name" value="MUREIN HYDROLASE ACTIVATOR ENVC"/>
    <property type="match status" value="1"/>
</dbReference>
<dbReference type="InterPro" id="IPR016047">
    <property type="entry name" value="M23ase_b-sheet_dom"/>
</dbReference>
<dbReference type="PANTHER" id="PTHR21666">
    <property type="entry name" value="PEPTIDASE-RELATED"/>
    <property type="match status" value="1"/>
</dbReference>
<accession>A0A848DNW1</accession>
<keyword evidence="3" id="KW-1185">Reference proteome</keyword>
<protein>
    <submittedName>
        <fullName evidence="2">M23 family metallopeptidase</fullName>
    </submittedName>
</protein>
<gene>
    <name evidence="2" type="ORF">HF519_23070</name>
</gene>
<name>A0A848DNW1_9PSEU</name>
<reference evidence="2 3" key="1">
    <citation type="submission" date="2020-04" db="EMBL/GenBank/DDBJ databases">
        <authorList>
            <person name="Klaysubun C."/>
            <person name="Duangmal K."/>
            <person name="Lipun K."/>
        </authorList>
    </citation>
    <scope>NUCLEOTIDE SEQUENCE [LARGE SCALE GENOMIC DNA]</scope>
    <source>
        <strain evidence="2 3">DSM 45300</strain>
    </source>
</reference>
<evidence type="ECO:0000313" key="2">
    <source>
        <dbReference type="EMBL" id="NMH94408.1"/>
    </source>
</evidence>
<dbReference type="RefSeq" id="WP_169415093.1">
    <property type="nucleotide sequence ID" value="NZ_JAAXKZ010000109.1"/>
</dbReference>
<dbReference type="CDD" id="cd12797">
    <property type="entry name" value="M23_peptidase"/>
    <property type="match status" value="1"/>
</dbReference>
<organism evidence="2 3">
    <name type="scientific">Pseudonocardia bannensis</name>
    <dbReference type="NCBI Taxonomy" id="630973"/>
    <lineage>
        <taxon>Bacteria</taxon>
        <taxon>Bacillati</taxon>
        <taxon>Actinomycetota</taxon>
        <taxon>Actinomycetes</taxon>
        <taxon>Pseudonocardiales</taxon>
        <taxon>Pseudonocardiaceae</taxon>
        <taxon>Pseudonocardia</taxon>
    </lineage>
</organism>
<dbReference type="Pfam" id="PF01551">
    <property type="entry name" value="Peptidase_M23"/>
    <property type="match status" value="1"/>
</dbReference>
<dbReference type="SUPFAM" id="SSF51261">
    <property type="entry name" value="Duplicated hybrid motif"/>
    <property type="match status" value="1"/>
</dbReference>
<comment type="caution">
    <text evidence="2">The sequence shown here is derived from an EMBL/GenBank/DDBJ whole genome shotgun (WGS) entry which is preliminary data.</text>
</comment>
<proteinExistence type="predicted"/>
<dbReference type="InterPro" id="IPR011055">
    <property type="entry name" value="Dup_hybrid_motif"/>
</dbReference>
<evidence type="ECO:0000259" key="1">
    <source>
        <dbReference type="Pfam" id="PF01551"/>
    </source>
</evidence>